<gene>
    <name evidence="1" type="ORF">GA0061070_102141</name>
</gene>
<name>A0A1C4E856_9ENTR</name>
<evidence type="ECO:0000313" key="2">
    <source>
        <dbReference type="Proteomes" id="UP000198515"/>
    </source>
</evidence>
<dbReference type="Proteomes" id="UP000198515">
    <property type="component" value="Unassembled WGS sequence"/>
</dbReference>
<reference evidence="2" key="1">
    <citation type="submission" date="2016-08" db="EMBL/GenBank/DDBJ databases">
        <authorList>
            <person name="Varghese N."/>
            <person name="Submissions Spin"/>
        </authorList>
    </citation>
    <scope>NUCLEOTIDE SEQUENCE [LARGE SCALE GENOMIC DNA]</scope>
    <source>
        <strain evidence="2">REICA_142</strain>
    </source>
</reference>
<sequence length="50" mass="5734">MSDDISYDSSYFTYESVDAGLKETNENEYFRVPQGGDASNAFIYYRKDCA</sequence>
<dbReference type="AlphaFoldDB" id="A0A1C4E856"/>
<keyword evidence="2" id="KW-1185">Reference proteome</keyword>
<protein>
    <submittedName>
        <fullName evidence="1">Uncharacterized protein</fullName>
    </submittedName>
</protein>
<proteinExistence type="predicted"/>
<organism evidence="1 2">
    <name type="scientific">Kosakonia oryziphila</name>
    <dbReference type="NCBI Taxonomy" id="1005667"/>
    <lineage>
        <taxon>Bacteria</taxon>
        <taxon>Pseudomonadati</taxon>
        <taxon>Pseudomonadota</taxon>
        <taxon>Gammaproteobacteria</taxon>
        <taxon>Enterobacterales</taxon>
        <taxon>Enterobacteriaceae</taxon>
        <taxon>Kosakonia</taxon>
    </lineage>
</organism>
<accession>A0A1C4E856</accession>
<dbReference type="EMBL" id="FMBC01000021">
    <property type="protein sequence ID" value="SCC39816.1"/>
    <property type="molecule type" value="Genomic_DNA"/>
</dbReference>
<evidence type="ECO:0000313" key="1">
    <source>
        <dbReference type="EMBL" id="SCC39816.1"/>
    </source>
</evidence>
<dbReference type="RefSeq" id="WP_167353571.1">
    <property type="nucleotide sequence ID" value="NZ_FMBC01000021.1"/>
</dbReference>